<feature type="region of interest" description="Disordered" evidence="1">
    <location>
        <begin position="1"/>
        <end position="165"/>
    </location>
</feature>
<accession>A0ABQ8PWX6</accession>
<dbReference type="Proteomes" id="UP001163828">
    <property type="component" value="Unassembled WGS sequence"/>
</dbReference>
<dbReference type="EMBL" id="MU791312">
    <property type="protein sequence ID" value="KAJ3990938.1"/>
    <property type="molecule type" value="Genomic_DNA"/>
</dbReference>
<evidence type="ECO:0000313" key="2">
    <source>
        <dbReference type="EMBL" id="KAJ3990938.1"/>
    </source>
</evidence>
<protein>
    <submittedName>
        <fullName evidence="2">Uncharacterized protein</fullName>
    </submittedName>
</protein>
<feature type="compositionally biased region" description="Polar residues" evidence="1">
    <location>
        <begin position="1"/>
        <end position="14"/>
    </location>
</feature>
<feature type="compositionally biased region" description="Polar residues" evidence="1">
    <location>
        <begin position="37"/>
        <end position="51"/>
    </location>
</feature>
<organism evidence="2 3">
    <name type="scientific">Lentinula boryana</name>
    <dbReference type="NCBI Taxonomy" id="40481"/>
    <lineage>
        <taxon>Eukaryota</taxon>
        <taxon>Fungi</taxon>
        <taxon>Dikarya</taxon>
        <taxon>Basidiomycota</taxon>
        <taxon>Agaricomycotina</taxon>
        <taxon>Agaricomycetes</taxon>
        <taxon>Agaricomycetidae</taxon>
        <taxon>Agaricales</taxon>
        <taxon>Marasmiineae</taxon>
        <taxon>Omphalotaceae</taxon>
        <taxon>Lentinula</taxon>
    </lineage>
</organism>
<feature type="compositionally biased region" description="Polar residues" evidence="1">
    <location>
        <begin position="59"/>
        <end position="69"/>
    </location>
</feature>
<name>A0ABQ8PWX6_9AGAR</name>
<keyword evidence="3" id="KW-1185">Reference proteome</keyword>
<feature type="compositionally biased region" description="Basic and acidic residues" evidence="1">
    <location>
        <begin position="154"/>
        <end position="165"/>
    </location>
</feature>
<sequence>MASHGYNTRGNQPGRSDLITPGATSPNSPHQEGGENITVSSTARVSGVNNSEPKRMDSPLTSIASNNGPSIDPSAPAGPEDDLSAPAGPEKETAPAGPDITASDGPDIASPVGDTEQEGTSAGRTAGGRDEAMRNNAPELLDFRLPPPIINPTRNEKKYFDDKMKGPDARNWGNAGLEDADTDPEVQAQILRSLQSTRDERQMFSYLEHPGPRKIFHFTGGKCMVMQHLYNVFVCSKSKDISWVKKFIKIRKNLE</sequence>
<reference evidence="2" key="1">
    <citation type="submission" date="2022-08" db="EMBL/GenBank/DDBJ databases">
        <authorList>
            <consortium name="DOE Joint Genome Institute"/>
            <person name="Min B."/>
            <person name="Riley R."/>
            <person name="Sierra-Patev S."/>
            <person name="Naranjo-Ortiz M."/>
            <person name="Looney B."/>
            <person name="Konkel Z."/>
            <person name="Slot J.C."/>
            <person name="Sakamoto Y."/>
            <person name="Steenwyk J.L."/>
            <person name="Rokas A."/>
            <person name="Carro J."/>
            <person name="Camarero S."/>
            <person name="Ferreira P."/>
            <person name="Molpeceres G."/>
            <person name="Ruiz-Duenas F.J."/>
            <person name="Serrano A."/>
            <person name="Henrissat B."/>
            <person name="Drula E."/>
            <person name="Hughes K.W."/>
            <person name="Mata J.L."/>
            <person name="Ishikawa N.K."/>
            <person name="Vargas-Isla R."/>
            <person name="Ushijima S."/>
            <person name="Smith C.A."/>
            <person name="Ahrendt S."/>
            <person name="Andreopoulos W."/>
            <person name="He G."/>
            <person name="Labutti K."/>
            <person name="Lipzen A."/>
            <person name="Ng V."/>
            <person name="Sandor L."/>
            <person name="Barry K."/>
            <person name="Martinez A.T."/>
            <person name="Xiao Y."/>
            <person name="Gibbons J.G."/>
            <person name="Terashima K."/>
            <person name="Hibbett D.S."/>
            <person name="Grigoriev I.V."/>
        </authorList>
    </citation>
    <scope>NUCLEOTIDE SEQUENCE</scope>
    <source>
        <strain evidence="2">TFB10827</strain>
    </source>
</reference>
<gene>
    <name evidence="2" type="ORF">F5050DRAFT_1716495</name>
</gene>
<comment type="caution">
    <text evidence="2">The sequence shown here is derived from an EMBL/GenBank/DDBJ whole genome shotgun (WGS) entry which is preliminary data.</text>
</comment>
<proteinExistence type="predicted"/>
<evidence type="ECO:0000313" key="3">
    <source>
        <dbReference type="Proteomes" id="UP001163828"/>
    </source>
</evidence>
<evidence type="ECO:0000256" key="1">
    <source>
        <dbReference type="SAM" id="MobiDB-lite"/>
    </source>
</evidence>